<keyword evidence="2" id="KW-0472">Membrane</keyword>
<dbReference type="RefSeq" id="WP_035583865.1">
    <property type="nucleotide sequence ID" value="NZ_ARYJ01000013.1"/>
</dbReference>
<keyword evidence="2" id="KW-1133">Transmembrane helix</keyword>
<dbReference type="EMBL" id="ARYJ01000013">
    <property type="protein sequence ID" value="KCZ86554.1"/>
    <property type="molecule type" value="Genomic_DNA"/>
</dbReference>
<dbReference type="STRING" id="1280952.HJA_15419"/>
<gene>
    <name evidence="3" type="ORF">HJA_15419</name>
</gene>
<comment type="caution">
    <text evidence="3">The sequence shown here is derived from an EMBL/GenBank/DDBJ whole genome shotgun (WGS) entry which is preliminary data.</text>
</comment>
<reference evidence="3 4" key="1">
    <citation type="journal article" date="2014" name="Antonie Van Leeuwenhoek">
        <title>Hyphomonas beringensis sp. nov. and Hyphomonas chukchiensis sp. nov., isolated from surface seawater of the Bering Sea and Chukchi Sea.</title>
        <authorList>
            <person name="Li C."/>
            <person name="Lai Q."/>
            <person name="Li G."/>
            <person name="Dong C."/>
            <person name="Wang J."/>
            <person name="Liao Y."/>
            <person name="Shao Z."/>
        </authorList>
    </citation>
    <scope>NUCLEOTIDE SEQUENCE [LARGE SCALE GENOMIC DNA]</scope>
    <source>
        <strain evidence="3 4">VP2</strain>
    </source>
</reference>
<dbReference type="PATRIC" id="fig|1280952.3.peg.3086"/>
<dbReference type="OrthoDB" id="7631747at2"/>
<dbReference type="AlphaFoldDB" id="A0A059F7I8"/>
<dbReference type="eggNOG" id="ENOG5033DGH">
    <property type="taxonomic scope" value="Bacteria"/>
</dbReference>
<feature type="transmembrane region" description="Helical" evidence="2">
    <location>
        <begin position="85"/>
        <end position="105"/>
    </location>
</feature>
<accession>A0A059F7I8</accession>
<evidence type="ECO:0000256" key="2">
    <source>
        <dbReference type="SAM" id="Phobius"/>
    </source>
</evidence>
<feature type="transmembrane region" description="Helical" evidence="2">
    <location>
        <begin position="53"/>
        <end position="73"/>
    </location>
</feature>
<protein>
    <submittedName>
        <fullName evidence="3">Uncharacterized protein</fullName>
    </submittedName>
</protein>
<keyword evidence="4" id="KW-1185">Reference proteome</keyword>
<feature type="region of interest" description="Disordered" evidence="1">
    <location>
        <begin position="119"/>
        <end position="147"/>
    </location>
</feature>
<keyword evidence="2" id="KW-0812">Transmembrane</keyword>
<feature type="compositionally biased region" description="Basic and acidic residues" evidence="1">
    <location>
        <begin position="137"/>
        <end position="147"/>
    </location>
</feature>
<evidence type="ECO:0000313" key="4">
    <source>
        <dbReference type="Proteomes" id="UP000024816"/>
    </source>
</evidence>
<sequence>MSDPTENGRDDSGRFVKRAAESVHNLNTPSEDGIHPLSQILFGWTHRKGIGNIIFYALLALSLIMLSVDFFVVRHDYLKFANYSGFYGIWGFVCFSFAVIMGWPLGHLLRRDENYYDDAGGPPEGVDPDAPMADDLPAPHHSSEGDA</sequence>
<name>A0A059F7I8_9PROT</name>
<dbReference type="Proteomes" id="UP000024816">
    <property type="component" value="Unassembled WGS sequence"/>
</dbReference>
<evidence type="ECO:0000256" key="1">
    <source>
        <dbReference type="SAM" id="MobiDB-lite"/>
    </source>
</evidence>
<proteinExistence type="predicted"/>
<organism evidence="3 4">
    <name type="scientific">Hyphomonas jannaschiana VP2</name>
    <dbReference type="NCBI Taxonomy" id="1280952"/>
    <lineage>
        <taxon>Bacteria</taxon>
        <taxon>Pseudomonadati</taxon>
        <taxon>Pseudomonadota</taxon>
        <taxon>Alphaproteobacteria</taxon>
        <taxon>Hyphomonadales</taxon>
        <taxon>Hyphomonadaceae</taxon>
        <taxon>Hyphomonas</taxon>
    </lineage>
</organism>
<evidence type="ECO:0000313" key="3">
    <source>
        <dbReference type="EMBL" id="KCZ86554.1"/>
    </source>
</evidence>